<feature type="compositionally biased region" description="Acidic residues" evidence="1">
    <location>
        <begin position="699"/>
        <end position="708"/>
    </location>
</feature>
<feature type="compositionally biased region" description="Pro residues" evidence="1">
    <location>
        <begin position="17"/>
        <end position="26"/>
    </location>
</feature>
<keyword evidence="3" id="KW-1185">Reference proteome</keyword>
<dbReference type="Pfam" id="PF04910">
    <property type="entry name" value="Tcf25"/>
    <property type="match status" value="1"/>
</dbReference>
<dbReference type="OrthoDB" id="205993at2759"/>
<dbReference type="PANTHER" id="PTHR22684">
    <property type="entry name" value="NULP1-RELATED"/>
    <property type="match status" value="1"/>
</dbReference>
<dbReference type="InterPro" id="IPR006994">
    <property type="entry name" value="TCF25/Rqc1"/>
</dbReference>
<dbReference type="HOGENOM" id="CLU_008321_2_0_1"/>
<dbReference type="EMBL" id="KB469297">
    <property type="protein sequence ID" value="EPQ59800.1"/>
    <property type="molecule type" value="Genomic_DNA"/>
</dbReference>
<dbReference type="OMA" id="IWGKMPP"/>
<organism evidence="2 3">
    <name type="scientific">Gloeophyllum trabeum (strain ATCC 11539 / FP-39264 / Madison 617)</name>
    <name type="common">Brown rot fungus</name>
    <dbReference type="NCBI Taxonomy" id="670483"/>
    <lineage>
        <taxon>Eukaryota</taxon>
        <taxon>Fungi</taxon>
        <taxon>Dikarya</taxon>
        <taxon>Basidiomycota</taxon>
        <taxon>Agaricomycotina</taxon>
        <taxon>Agaricomycetes</taxon>
        <taxon>Gloeophyllales</taxon>
        <taxon>Gloeophyllaceae</taxon>
        <taxon>Gloeophyllum</taxon>
    </lineage>
</organism>
<dbReference type="RefSeq" id="XP_007862690.1">
    <property type="nucleotide sequence ID" value="XM_007864499.1"/>
</dbReference>
<dbReference type="STRING" id="670483.S7RXX9"/>
<dbReference type="eggNOG" id="KOG2422">
    <property type="taxonomic scope" value="Eukaryota"/>
</dbReference>
<dbReference type="GO" id="GO:0072344">
    <property type="term" value="P:rescue of stalled ribosome"/>
    <property type="evidence" value="ECO:0007669"/>
    <property type="project" value="TreeGrafter"/>
</dbReference>
<reference evidence="2 3" key="1">
    <citation type="journal article" date="2012" name="Science">
        <title>The Paleozoic origin of enzymatic lignin decomposition reconstructed from 31 fungal genomes.</title>
        <authorList>
            <person name="Floudas D."/>
            <person name="Binder M."/>
            <person name="Riley R."/>
            <person name="Barry K."/>
            <person name="Blanchette R.A."/>
            <person name="Henrissat B."/>
            <person name="Martinez A.T."/>
            <person name="Otillar R."/>
            <person name="Spatafora J.W."/>
            <person name="Yadav J.S."/>
            <person name="Aerts A."/>
            <person name="Benoit I."/>
            <person name="Boyd A."/>
            <person name="Carlson A."/>
            <person name="Copeland A."/>
            <person name="Coutinho P.M."/>
            <person name="de Vries R.P."/>
            <person name="Ferreira P."/>
            <person name="Findley K."/>
            <person name="Foster B."/>
            <person name="Gaskell J."/>
            <person name="Glotzer D."/>
            <person name="Gorecki P."/>
            <person name="Heitman J."/>
            <person name="Hesse C."/>
            <person name="Hori C."/>
            <person name="Igarashi K."/>
            <person name="Jurgens J.A."/>
            <person name="Kallen N."/>
            <person name="Kersten P."/>
            <person name="Kohler A."/>
            <person name="Kuees U."/>
            <person name="Kumar T.K.A."/>
            <person name="Kuo A."/>
            <person name="LaButti K."/>
            <person name="Larrondo L.F."/>
            <person name="Lindquist E."/>
            <person name="Ling A."/>
            <person name="Lombard V."/>
            <person name="Lucas S."/>
            <person name="Lundell T."/>
            <person name="Martin R."/>
            <person name="McLaughlin D.J."/>
            <person name="Morgenstern I."/>
            <person name="Morin E."/>
            <person name="Murat C."/>
            <person name="Nagy L.G."/>
            <person name="Nolan M."/>
            <person name="Ohm R.A."/>
            <person name="Patyshakuliyeva A."/>
            <person name="Rokas A."/>
            <person name="Ruiz-Duenas F.J."/>
            <person name="Sabat G."/>
            <person name="Salamov A."/>
            <person name="Samejima M."/>
            <person name="Schmutz J."/>
            <person name="Slot J.C."/>
            <person name="St John F."/>
            <person name="Stenlid J."/>
            <person name="Sun H."/>
            <person name="Sun S."/>
            <person name="Syed K."/>
            <person name="Tsang A."/>
            <person name="Wiebenga A."/>
            <person name="Young D."/>
            <person name="Pisabarro A."/>
            <person name="Eastwood D.C."/>
            <person name="Martin F."/>
            <person name="Cullen D."/>
            <person name="Grigoriev I.V."/>
            <person name="Hibbett D.S."/>
        </authorList>
    </citation>
    <scope>NUCLEOTIDE SEQUENCE [LARGE SCALE GENOMIC DNA]</scope>
    <source>
        <strain evidence="2 3">ATCC 11539</strain>
    </source>
</reference>
<evidence type="ECO:0000256" key="1">
    <source>
        <dbReference type="SAM" id="MobiDB-lite"/>
    </source>
</evidence>
<protein>
    <submittedName>
        <fullName evidence="2">DUF654-domain-containing protein</fullName>
    </submittedName>
</protein>
<feature type="region of interest" description="Disordered" evidence="1">
    <location>
        <begin position="639"/>
        <end position="682"/>
    </location>
</feature>
<dbReference type="KEGG" id="gtr:GLOTRDRAFT_114367"/>
<gene>
    <name evidence="2" type="ORF">GLOTRDRAFT_114367</name>
</gene>
<name>S7RXX9_GLOTA</name>
<dbReference type="GO" id="GO:1990116">
    <property type="term" value="P:ribosome-associated ubiquitin-dependent protein catabolic process"/>
    <property type="evidence" value="ECO:0007669"/>
    <property type="project" value="TreeGrafter"/>
</dbReference>
<evidence type="ECO:0000313" key="3">
    <source>
        <dbReference type="Proteomes" id="UP000030669"/>
    </source>
</evidence>
<accession>S7RXX9</accession>
<proteinExistence type="predicted"/>
<feature type="compositionally biased region" description="Basic residues" evidence="1">
    <location>
        <begin position="30"/>
        <end position="40"/>
    </location>
</feature>
<sequence length="720" mass="79171">MPAAEQSPQATPSVEATPPPASPAPVPSKKDRKAAKKARAKEKDVDELDKVLAELSVKYPDLQTVSTSAASTSRPSLSSLLAVNPAHLDPQSELRKLFGSKVIPPSSKFSARVRSVLVKPKDGWWPAKLREGLSLRSLVVEEVEGKRQRFGWSDGEADEGRWWTVEYDRRYKSVTKGFVGTVMSGDPEGFWRILSKLPYHADTLLQLAEAYRYRDEHAQATDFTERALFAYERAFSGVGSFNFTTGSCRLDFDRVENRPFFLAVARVITDLQRRGCPRTALEFAKLLYSLDPWTDPHGALLHLDTLAVKSGSSAWLLDVYDYFNSKSGKGRDGRMDPSVLPGWMYSRALALRMQENSEKSITHERSDAALKEAILAFPSVVPVLADKGDISLPGEVRAHRAFRVHTGASGTQSEDVAHLLAHLYAQRAGALWKQESAYGSWLSSTASSLLSYLPQSALSNVHLGRFTALFSKPTLAYSVYRHLVVLESSSSAGTAYRTLFAFMPAEVNRGGGLACDPVPPLTRVSEYDETFFEGVGDAFGFEGMSRRARERLVERLVPDPRVRRYLQAVFDANPRLAQQFPGGLVQLAQVAGQMGEDAVEELLAQVAQMDGDGFAEGDGGMPGGMPGEMDLRFLDEAEEGEPHNRGGGGEQEVAQREEGDDDDDDDDDEEGDEEVDVAPMPVRLIRNIMSRFWGGAAAQEEEGESSDEDERHTLPGGDVD</sequence>
<dbReference type="AlphaFoldDB" id="S7RXX9"/>
<evidence type="ECO:0000313" key="2">
    <source>
        <dbReference type="EMBL" id="EPQ59800.1"/>
    </source>
</evidence>
<dbReference type="GO" id="GO:1990112">
    <property type="term" value="C:RQC complex"/>
    <property type="evidence" value="ECO:0007669"/>
    <property type="project" value="TreeGrafter"/>
</dbReference>
<feature type="compositionally biased region" description="Acidic residues" evidence="1">
    <location>
        <begin position="658"/>
        <end position="676"/>
    </location>
</feature>
<dbReference type="Proteomes" id="UP000030669">
    <property type="component" value="Unassembled WGS sequence"/>
</dbReference>
<dbReference type="PANTHER" id="PTHR22684:SF0">
    <property type="entry name" value="RIBOSOME QUALITY CONTROL COMPLEX SUBUNIT TCF25"/>
    <property type="match status" value="1"/>
</dbReference>
<feature type="region of interest" description="Disordered" evidence="1">
    <location>
        <begin position="1"/>
        <end position="45"/>
    </location>
</feature>
<dbReference type="GeneID" id="19299869"/>
<feature type="region of interest" description="Disordered" evidence="1">
    <location>
        <begin position="695"/>
        <end position="720"/>
    </location>
</feature>